<accession>A0A0U3MXR4</accession>
<dbReference type="InterPro" id="IPR016024">
    <property type="entry name" value="ARM-type_fold"/>
</dbReference>
<evidence type="ECO:0000313" key="2">
    <source>
        <dbReference type="Proteomes" id="UP000060699"/>
    </source>
</evidence>
<sequence>MGPFAAGWTEADVEAVIARGDPSELLYVPIVVGMNAADCEQAWAEGVCFSLAGHQDFNVRGNAILGLGHIARTCRTLNLERAVPLIAKALADPHDYVRGQADSAACDLQLYLGVAVPGYDTSHAEELVNAIEASRSANDA</sequence>
<dbReference type="Proteomes" id="UP000060699">
    <property type="component" value="Chromosome"/>
</dbReference>
<dbReference type="SUPFAM" id="SSF48371">
    <property type="entry name" value="ARM repeat"/>
    <property type="match status" value="1"/>
</dbReference>
<dbReference type="CDD" id="cd20694">
    <property type="entry name" value="CdiI_Ct-like"/>
    <property type="match status" value="1"/>
</dbReference>
<dbReference type="EMBL" id="CP013729">
    <property type="protein sequence ID" value="ALV09194.1"/>
    <property type="molecule type" value="Genomic_DNA"/>
</dbReference>
<dbReference type="InterPro" id="IPR011989">
    <property type="entry name" value="ARM-like"/>
</dbReference>
<dbReference type="Gene3D" id="1.25.10.10">
    <property type="entry name" value="Leucine-rich Repeat Variant"/>
    <property type="match status" value="1"/>
</dbReference>
<dbReference type="STRING" id="76731.RD2015_4756"/>
<dbReference type="KEGG" id="rdp:RD2015_4756"/>
<protein>
    <submittedName>
        <fullName evidence="1">Uncharacterized protein</fullName>
    </submittedName>
</protein>
<proteinExistence type="predicted"/>
<reference evidence="1 2" key="1">
    <citation type="submission" date="2015-12" db="EMBL/GenBank/DDBJ databases">
        <title>Complete genome of Roseateles depolymerans KCTC 42856.</title>
        <authorList>
            <person name="Kim K.M."/>
        </authorList>
    </citation>
    <scope>NUCLEOTIDE SEQUENCE [LARGE SCALE GENOMIC DNA]</scope>
    <source>
        <strain evidence="1 2">KCTC 42856</strain>
    </source>
</reference>
<dbReference type="RefSeq" id="WP_058937011.1">
    <property type="nucleotide sequence ID" value="NZ_CP013729.1"/>
</dbReference>
<dbReference type="OrthoDB" id="1456570at2"/>
<keyword evidence="2" id="KW-1185">Reference proteome</keyword>
<dbReference type="AlphaFoldDB" id="A0A0U3MXR4"/>
<evidence type="ECO:0000313" key="1">
    <source>
        <dbReference type="EMBL" id="ALV09194.1"/>
    </source>
</evidence>
<gene>
    <name evidence="1" type="ORF">RD2015_4756</name>
</gene>
<name>A0A0U3MXR4_9BURK</name>
<organism evidence="1 2">
    <name type="scientific">Roseateles depolymerans</name>
    <dbReference type="NCBI Taxonomy" id="76731"/>
    <lineage>
        <taxon>Bacteria</taxon>
        <taxon>Pseudomonadati</taxon>
        <taxon>Pseudomonadota</taxon>
        <taxon>Betaproteobacteria</taxon>
        <taxon>Burkholderiales</taxon>
        <taxon>Sphaerotilaceae</taxon>
        <taxon>Roseateles</taxon>
    </lineage>
</organism>
<dbReference type="InterPro" id="IPR049796">
    <property type="entry name" value="CdiI_Ct-like"/>
</dbReference>